<gene>
    <name evidence="7" type="ordered locus">Nwat_2365</name>
</gene>
<dbReference type="InterPro" id="IPR027417">
    <property type="entry name" value="P-loop_NTPase"/>
</dbReference>
<sequence>MLNFSDRFYFIHIPKTAGTTLIPLLDARFDANDICPAQLWRELVTLPQESLPQYRFFRGHFGAGGLQPFLPEPPLYLTMLRHPLSLTLSTYRFILRESGTRVHHLVKERAMSFSDFLDSPETRKKVSDMQVRHLSFDLRHDPDTGPIFLSAESRSAVDKWVLEHEVSLSAEQRLERAKRMLHACAWLGLAERFDESMALLSWTFGWPPVGQVQKLRVAPGGSNSDDLPEEVREKVLNCNKLDMALYQEAERLFQDRVADMLGDLMRYARPGEVVPGTFAKNPALVNQLLDRHYRHHLEARPLAQESLYLSLQEPLLGSGWHRRERAPADNSTFRWSGPGTESFIDLPIQGGQEWMLEFRIVHALALDILGSLQVTAHGVPLELEITEGTRETTVRRYRCLLPVNIIADKSRGLVRLVFKVNRTLSPQSLDPANPDERQVGIALNWLRAERLEGIQGCMTTP</sequence>
<keyword evidence="8" id="KW-1185">Reference proteome</keyword>
<protein>
    <recommendedName>
        <fullName evidence="9">Sulfotransferase family protein</fullName>
    </recommendedName>
</protein>
<dbReference type="InterPro" id="IPR010635">
    <property type="entry name" value="Heparan_SO4-6-sulfoTrfase"/>
</dbReference>
<dbReference type="KEGG" id="nwa:Nwat_2365"/>
<dbReference type="Proteomes" id="UP000000393">
    <property type="component" value="Chromosome"/>
</dbReference>
<dbReference type="STRING" id="105559.Nwat_2365"/>
<dbReference type="eggNOG" id="ENOG5033C9J">
    <property type="taxonomic scope" value="Bacteria"/>
</dbReference>
<evidence type="ECO:0000256" key="3">
    <source>
        <dbReference type="ARBA" id="ARBA00022692"/>
    </source>
</evidence>
<evidence type="ECO:0000256" key="2">
    <source>
        <dbReference type="ARBA" id="ARBA00022679"/>
    </source>
</evidence>
<dbReference type="GO" id="GO:0017095">
    <property type="term" value="F:heparan sulfate 6-sulfotransferase activity"/>
    <property type="evidence" value="ECO:0007669"/>
    <property type="project" value="TreeGrafter"/>
</dbReference>
<keyword evidence="6" id="KW-0325">Glycoprotein</keyword>
<dbReference type="GO" id="GO:0016020">
    <property type="term" value="C:membrane"/>
    <property type="evidence" value="ECO:0007669"/>
    <property type="project" value="UniProtKB-SubCell"/>
</dbReference>
<proteinExistence type="predicted"/>
<accession>D8K946</accession>
<dbReference type="EMBL" id="CP002086">
    <property type="protein sequence ID" value="ADJ29189.1"/>
    <property type="molecule type" value="Genomic_DNA"/>
</dbReference>
<dbReference type="PANTHER" id="PTHR12812">
    <property type="entry name" value="HEPARAN SULFATE 6-O-SULFOTRANSFERASE 3"/>
    <property type="match status" value="1"/>
</dbReference>
<keyword evidence="3" id="KW-0812">Transmembrane</keyword>
<comment type="subcellular location">
    <subcellularLocation>
        <location evidence="1">Membrane</location>
        <topology evidence="1">Single-pass membrane protein</topology>
    </subcellularLocation>
</comment>
<keyword evidence="5" id="KW-0472">Membrane</keyword>
<dbReference type="RefSeq" id="WP_013221260.1">
    <property type="nucleotide sequence ID" value="NC_014315.1"/>
</dbReference>
<reference evidence="7 8" key="1">
    <citation type="submission" date="2010-06" db="EMBL/GenBank/DDBJ databases">
        <title>Complete sequence of chromosome of Nitrosococcus watsoni C-113.</title>
        <authorList>
            <consortium name="US DOE Joint Genome Institute"/>
            <person name="Lucas S."/>
            <person name="Copeland A."/>
            <person name="Lapidus A."/>
            <person name="Cheng J.-F."/>
            <person name="Bruce D."/>
            <person name="Goodwin L."/>
            <person name="Pitluck S."/>
            <person name="Malfatti S.A."/>
            <person name="Chain P.S.G."/>
            <person name="Land M."/>
            <person name="Hauser L."/>
            <person name="Kyrpides N."/>
            <person name="Ivanova N."/>
            <person name="Cambell M.A."/>
            <person name="Heidelberg J.F."/>
            <person name="Klotz M.G."/>
            <person name="Woyke T."/>
        </authorList>
    </citation>
    <scope>NUCLEOTIDE SEQUENCE [LARGE SCALE GENOMIC DNA]</scope>
    <source>
        <strain evidence="7 8">C-113</strain>
    </source>
</reference>
<evidence type="ECO:0000256" key="4">
    <source>
        <dbReference type="ARBA" id="ARBA00022989"/>
    </source>
</evidence>
<dbReference type="AlphaFoldDB" id="D8K946"/>
<evidence type="ECO:0000256" key="5">
    <source>
        <dbReference type="ARBA" id="ARBA00023136"/>
    </source>
</evidence>
<evidence type="ECO:0000256" key="1">
    <source>
        <dbReference type="ARBA" id="ARBA00004167"/>
    </source>
</evidence>
<dbReference type="SUPFAM" id="SSF52540">
    <property type="entry name" value="P-loop containing nucleoside triphosphate hydrolases"/>
    <property type="match status" value="1"/>
</dbReference>
<evidence type="ECO:0000313" key="8">
    <source>
        <dbReference type="Proteomes" id="UP000000393"/>
    </source>
</evidence>
<dbReference type="HOGENOM" id="CLU_043027_0_0_6"/>
<keyword evidence="4" id="KW-1133">Transmembrane helix</keyword>
<dbReference type="PANTHER" id="PTHR12812:SF0">
    <property type="entry name" value="HEPARAN-SULFATE 6-O-SULFOTRANSFERASE"/>
    <property type="match status" value="1"/>
</dbReference>
<keyword evidence="2" id="KW-0808">Transferase</keyword>
<evidence type="ECO:0008006" key="9">
    <source>
        <dbReference type="Google" id="ProtNLM"/>
    </source>
</evidence>
<organism evidence="7 8">
    <name type="scientific">Nitrosococcus watsoni (strain C-113)</name>
    <dbReference type="NCBI Taxonomy" id="105559"/>
    <lineage>
        <taxon>Bacteria</taxon>
        <taxon>Pseudomonadati</taxon>
        <taxon>Pseudomonadota</taxon>
        <taxon>Gammaproteobacteria</taxon>
        <taxon>Chromatiales</taxon>
        <taxon>Chromatiaceae</taxon>
        <taxon>Nitrosococcus</taxon>
    </lineage>
</organism>
<dbReference type="Gene3D" id="3.40.50.300">
    <property type="entry name" value="P-loop containing nucleotide triphosphate hydrolases"/>
    <property type="match status" value="1"/>
</dbReference>
<name>D8K946_NITWC</name>
<evidence type="ECO:0000256" key="6">
    <source>
        <dbReference type="ARBA" id="ARBA00023180"/>
    </source>
</evidence>
<evidence type="ECO:0000313" key="7">
    <source>
        <dbReference type="EMBL" id="ADJ29189.1"/>
    </source>
</evidence>